<dbReference type="CDD" id="cd03801">
    <property type="entry name" value="GT4_PimA-like"/>
    <property type="match status" value="1"/>
</dbReference>
<name>A0A1Y6K3E8_9CHLR</name>
<dbReference type="SUPFAM" id="SSF53756">
    <property type="entry name" value="UDP-Glycosyltransferase/glycogen phosphorylase"/>
    <property type="match status" value="1"/>
</dbReference>
<feature type="domain" description="Glycosyltransferase subfamily 4-like N-terminal" evidence="2">
    <location>
        <begin position="15"/>
        <end position="177"/>
    </location>
</feature>
<evidence type="ECO:0000313" key="4">
    <source>
        <dbReference type="Proteomes" id="UP000195514"/>
    </source>
</evidence>
<dbReference type="EC" id="2.4.-.-" evidence="3"/>
<protein>
    <submittedName>
        <fullName evidence="3">Putative glycosyltransferase</fullName>
        <ecNumber evidence="3">2.4.-.-</ecNumber>
    </submittedName>
</protein>
<evidence type="ECO:0000313" key="3">
    <source>
        <dbReference type="EMBL" id="SMX54183.1"/>
    </source>
</evidence>
<dbReference type="InterPro" id="IPR050194">
    <property type="entry name" value="Glycosyltransferase_grp1"/>
</dbReference>
<sequence>MKRILFISSEFPPGPGGIGTHAFQLAQYHFRQGWNVHVVSPQNYADEKEIATFNANLPFRISRLPSAASRLLQSMLRFQTIWRVIRSFKPHLVLASGSHAIWVTAIILRFHKIPWVLVGHGTEFGAQKGIRARITRLTGNQAQMAICVSRYTQKALHTLRINQPPSLVIYNGADHTRFYRLPAHEVAAFRSAQAVEGQFVLLTVGSVTDRKGQEVVIRALPRIIREFPNVQYWMAGLPNKQSELETLAQGLGVGHHLRFWGRIHDEILLMLYNACDLFVMTSRQLSDGDFEGYGIAVIEAALCGKAAVVSDNSGLAEAVQHNYTGLLVPQNDPEQTAESILVLIKDHQKRAQFETQARKNAIEHQTWEQVGARYVKVFNQLLTKEN</sequence>
<dbReference type="GO" id="GO:0016758">
    <property type="term" value="F:hexosyltransferase activity"/>
    <property type="evidence" value="ECO:0007669"/>
    <property type="project" value="TreeGrafter"/>
</dbReference>
<keyword evidence="4" id="KW-1185">Reference proteome</keyword>
<dbReference type="KEGG" id="abat:CFX1CAM_1118"/>
<dbReference type="Pfam" id="PF13439">
    <property type="entry name" value="Glyco_transf_4"/>
    <property type="match status" value="1"/>
</dbReference>
<dbReference type="InterPro" id="IPR001296">
    <property type="entry name" value="Glyco_trans_1"/>
</dbReference>
<dbReference type="Proteomes" id="UP000195514">
    <property type="component" value="Chromosome I"/>
</dbReference>
<reference evidence="4" key="1">
    <citation type="submission" date="2017-05" db="EMBL/GenBank/DDBJ databases">
        <authorList>
            <person name="Kirkegaard R."/>
            <person name="Mcilroy J S."/>
        </authorList>
    </citation>
    <scope>NUCLEOTIDE SEQUENCE [LARGE SCALE GENOMIC DNA]</scope>
</reference>
<dbReference type="Gene3D" id="3.40.50.2000">
    <property type="entry name" value="Glycogen Phosphorylase B"/>
    <property type="match status" value="2"/>
</dbReference>
<accession>A0A1Y6K3E8</accession>
<gene>
    <name evidence="3" type="ORF">CFX1CAM_1118</name>
</gene>
<dbReference type="PANTHER" id="PTHR45947:SF3">
    <property type="entry name" value="SULFOQUINOVOSYL TRANSFERASE SQD2"/>
    <property type="match status" value="1"/>
</dbReference>
<dbReference type="AlphaFoldDB" id="A0A1Y6K3E8"/>
<dbReference type="Pfam" id="PF00534">
    <property type="entry name" value="Glycos_transf_1"/>
    <property type="match status" value="1"/>
</dbReference>
<keyword evidence="3" id="KW-0328">Glycosyltransferase</keyword>
<dbReference type="InterPro" id="IPR028098">
    <property type="entry name" value="Glyco_trans_4-like_N"/>
</dbReference>
<evidence type="ECO:0000259" key="1">
    <source>
        <dbReference type="Pfam" id="PF00534"/>
    </source>
</evidence>
<dbReference type="RefSeq" id="WP_087862054.1">
    <property type="nucleotide sequence ID" value="NZ_LT859958.1"/>
</dbReference>
<feature type="domain" description="Glycosyl transferase family 1" evidence="1">
    <location>
        <begin position="191"/>
        <end position="359"/>
    </location>
</feature>
<dbReference type="EMBL" id="LT859958">
    <property type="protein sequence ID" value="SMX54183.1"/>
    <property type="molecule type" value="Genomic_DNA"/>
</dbReference>
<organism evidence="3 4">
    <name type="scientific">Candidatus Brevifilum fermentans</name>
    <dbReference type="NCBI Taxonomy" id="1986204"/>
    <lineage>
        <taxon>Bacteria</taxon>
        <taxon>Bacillati</taxon>
        <taxon>Chloroflexota</taxon>
        <taxon>Anaerolineae</taxon>
        <taxon>Anaerolineales</taxon>
        <taxon>Anaerolineaceae</taxon>
        <taxon>Candidatus Brevifilum</taxon>
    </lineage>
</organism>
<keyword evidence="3" id="KW-0808">Transferase</keyword>
<dbReference type="OrthoDB" id="9769555at2"/>
<dbReference type="PANTHER" id="PTHR45947">
    <property type="entry name" value="SULFOQUINOVOSYL TRANSFERASE SQD2"/>
    <property type="match status" value="1"/>
</dbReference>
<evidence type="ECO:0000259" key="2">
    <source>
        <dbReference type="Pfam" id="PF13439"/>
    </source>
</evidence>
<proteinExistence type="predicted"/>